<evidence type="ECO:0000256" key="1">
    <source>
        <dbReference type="ARBA" id="ARBA00023015"/>
    </source>
</evidence>
<sequence length="271" mass="31708">METDKYFTIRKPSDLFLSSIVEYYFYIDVPASQLSEQAEFIIPFPRITFGYFFDYPFTVINDTLKKSELVNTAISRISIKKITVQPSTERIKILGAHLKPFGLAYFTTKPINSLPWIIDIEKLFGNIATKFFRKVKACRDAEQMFDEVETVFLKNILVRDLSLITRAIELIEINSGHIEITELSKQLNVSDRTIRNHFYDYIGCSPKEYFRIVKLKQIAFQMKHSGNSLTHIAYDNNYFDQAHFNHELKAITGQSPNQLRKEIPNFRFLQF</sequence>
<dbReference type="InterPro" id="IPR009057">
    <property type="entry name" value="Homeodomain-like_sf"/>
</dbReference>
<dbReference type="RefSeq" id="WP_115169369.1">
    <property type="nucleotide sequence ID" value="NZ_UGYW01000002.1"/>
</dbReference>
<dbReference type="EMBL" id="UGYW01000002">
    <property type="protein sequence ID" value="SUJ02497.1"/>
    <property type="molecule type" value="Genomic_DNA"/>
</dbReference>
<reference evidence="5 6" key="1">
    <citation type="submission" date="2018-06" db="EMBL/GenBank/DDBJ databases">
        <authorList>
            <consortium name="Pathogen Informatics"/>
            <person name="Doyle S."/>
        </authorList>
    </citation>
    <scope>NUCLEOTIDE SEQUENCE [LARGE SCALE GENOMIC DNA]</scope>
    <source>
        <strain evidence="5 6">NCTC11388</strain>
    </source>
</reference>
<dbReference type="Proteomes" id="UP000254893">
    <property type="component" value="Unassembled WGS sequence"/>
</dbReference>
<name>A0A380BK84_SPHSI</name>
<keyword evidence="1" id="KW-0805">Transcription regulation</keyword>
<evidence type="ECO:0000313" key="6">
    <source>
        <dbReference type="Proteomes" id="UP000254893"/>
    </source>
</evidence>
<dbReference type="GO" id="GO:0003700">
    <property type="term" value="F:DNA-binding transcription factor activity"/>
    <property type="evidence" value="ECO:0007669"/>
    <property type="project" value="InterPro"/>
</dbReference>
<organism evidence="5 6">
    <name type="scientific">Sphingobacterium spiritivorum</name>
    <name type="common">Flavobacterium spiritivorum</name>
    <dbReference type="NCBI Taxonomy" id="258"/>
    <lineage>
        <taxon>Bacteria</taxon>
        <taxon>Pseudomonadati</taxon>
        <taxon>Bacteroidota</taxon>
        <taxon>Sphingobacteriia</taxon>
        <taxon>Sphingobacteriales</taxon>
        <taxon>Sphingobacteriaceae</taxon>
        <taxon>Sphingobacterium</taxon>
    </lineage>
</organism>
<dbReference type="Pfam" id="PF12833">
    <property type="entry name" value="HTH_18"/>
    <property type="match status" value="1"/>
</dbReference>
<evidence type="ECO:0000256" key="3">
    <source>
        <dbReference type="ARBA" id="ARBA00023163"/>
    </source>
</evidence>
<dbReference type="PANTHER" id="PTHR46796:SF13">
    <property type="entry name" value="HTH-TYPE TRANSCRIPTIONAL ACTIVATOR RHAS"/>
    <property type="match status" value="1"/>
</dbReference>
<accession>A0A380BK84</accession>
<dbReference type="InterPro" id="IPR018060">
    <property type="entry name" value="HTH_AraC"/>
</dbReference>
<dbReference type="InterPro" id="IPR050204">
    <property type="entry name" value="AraC_XylS_family_regulators"/>
</dbReference>
<dbReference type="GO" id="GO:0043565">
    <property type="term" value="F:sequence-specific DNA binding"/>
    <property type="evidence" value="ECO:0007669"/>
    <property type="project" value="InterPro"/>
</dbReference>
<evidence type="ECO:0000313" key="5">
    <source>
        <dbReference type="EMBL" id="SUJ02497.1"/>
    </source>
</evidence>
<dbReference type="PANTHER" id="PTHR46796">
    <property type="entry name" value="HTH-TYPE TRANSCRIPTIONAL ACTIVATOR RHAS-RELATED"/>
    <property type="match status" value="1"/>
</dbReference>
<dbReference type="SMART" id="SM00342">
    <property type="entry name" value="HTH_ARAC"/>
    <property type="match status" value="1"/>
</dbReference>
<protein>
    <submittedName>
        <fullName evidence="5">Transcriptional activator RhaS</fullName>
    </submittedName>
</protein>
<dbReference type="PROSITE" id="PS01124">
    <property type="entry name" value="HTH_ARAC_FAMILY_2"/>
    <property type="match status" value="1"/>
</dbReference>
<evidence type="ECO:0000259" key="4">
    <source>
        <dbReference type="PROSITE" id="PS01124"/>
    </source>
</evidence>
<gene>
    <name evidence="5" type="ORF">NCTC11388_01043</name>
</gene>
<evidence type="ECO:0000256" key="2">
    <source>
        <dbReference type="ARBA" id="ARBA00023125"/>
    </source>
</evidence>
<dbReference type="AlphaFoldDB" id="A0A380BK84"/>
<proteinExistence type="predicted"/>
<keyword evidence="2" id="KW-0238">DNA-binding</keyword>
<keyword evidence="3" id="KW-0804">Transcription</keyword>
<feature type="domain" description="HTH araC/xylS-type" evidence="4">
    <location>
        <begin position="165"/>
        <end position="262"/>
    </location>
</feature>
<dbReference type="Gene3D" id="1.10.10.60">
    <property type="entry name" value="Homeodomain-like"/>
    <property type="match status" value="1"/>
</dbReference>
<dbReference type="SUPFAM" id="SSF46689">
    <property type="entry name" value="Homeodomain-like"/>
    <property type="match status" value="1"/>
</dbReference>